<dbReference type="OrthoDB" id="695084at2759"/>
<reference evidence="2" key="1">
    <citation type="submission" date="2022-05" db="EMBL/GenBank/DDBJ databases">
        <title>The Musa troglodytarum L. genome provides insights into the mechanism of non-climacteric behaviour and enrichment of carotenoids.</title>
        <authorList>
            <person name="Wang J."/>
        </authorList>
    </citation>
    <scope>NUCLEOTIDE SEQUENCE</scope>
    <source>
        <tissue evidence="2">Leaf</tissue>
    </source>
</reference>
<name>A0A9E7G0X8_9LILI</name>
<dbReference type="InterPro" id="IPR036420">
    <property type="entry name" value="BRCT_dom_sf"/>
</dbReference>
<dbReference type="Proteomes" id="UP001055439">
    <property type="component" value="Chromosome 5"/>
</dbReference>
<dbReference type="PANTHER" id="PTHR47776:SF2">
    <property type="entry name" value="RING-TYPE E3 UBIQUITIN TRANSFERASE BRCA1"/>
    <property type="match status" value="1"/>
</dbReference>
<evidence type="ECO:0000259" key="1">
    <source>
        <dbReference type="PROSITE" id="PS50172"/>
    </source>
</evidence>
<feature type="domain" description="BRCT" evidence="1">
    <location>
        <begin position="18"/>
        <end position="109"/>
    </location>
</feature>
<proteinExistence type="predicted"/>
<dbReference type="EMBL" id="CP097507">
    <property type="protein sequence ID" value="URE06134.1"/>
    <property type="molecule type" value="Genomic_DNA"/>
</dbReference>
<dbReference type="PROSITE" id="PS50172">
    <property type="entry name" value="BRCT"/>
    <property type="match status" value="1"/>
</dbReference>
<sequence length="126" mass="14265">MESGGPREDDLSGRFQGNGIRPIQGMESVVATVSGYHGTERFKLIKLIAQIGASYTGAMTKSTTHLVCWQFEGKKYDMARRTGAHIISHRWFEDCLKERKRLPEDPYAAQRAIADHIIQNLYLIEP</sequence>
<dbReference type="AlphaFoldDB" id="A0A9E7G0X8"/>
<evidence type="ECO:0000313" key="2">
    <source>
        <dbReference type="EMBL" id="URE06134.1"/>
    </source>
</evidence>
<organism evidence="2 3">
    <name type="scientific">Musa troglodytarum</name>
    <name type="common">fe'i banana</name>
    <dbReference type="NCBI Taxonomy" id="320322"/>
    <lineage>
        <taxon>Eukaryota</taxon>
        <taxon>Viridiplantae</taxon>
        <taxon>Streptophyta</taxon>
        <taxon>Embryophyta</taxon>
        <taxon>Tracheophyta</taxon>
        <taxon>Spermatophyta</taxon>
        <taxon>Magnoliopsida</taxon>
        <taxon>Liliopsida</taxon>
        <taxon>Zingiberales</taxon>
        <taxon>Musaceae</taxon>
        <taxon>Musa</taxon>
    </lineage>
</organism>
<gene>
    <name evidence="2" type="ORF">MUK42_00658</name>
</gene>
<dbReference type="SMART" id="SM00292">
    <property type="entry name" value="BRCT"/>
    <property type="match status" value="1"/>
</dbReference>
<dbReference type="InterPro" id="IPR001357">
    <property type="entry name" value="BRCT_dom"/>
</dbReference>
<dbReference type="Pfam" id="PF12738">
    <property type="entry name" value="PTCB-BRCT"/>
    <property type="match status" value="1"/>
</dbReference>
<dbReference type="Gene3D" id="3.40.50.10190">
    <property type="entry name" value="BRCT domain"/>
    <property type="match status" value="1"/>
</dbReference>
<evidence type="ECO:0000313" key="3">
    <source>
        <dbReference type="Proteomes" id="UP001055439"/>
    </source>
</evidence>
<dbReference type="PANTHER" id="PTHR47776">
    <property type="entry name" value="F5A8.9 PROTEIN"/>
    <property type="match status" value="1"/>
</dbReference>
<accession>A0A9E7G0X8</accession>
<protein>
    <submittedName>
        <fullName evidence="2">BRCA1 C Terminus (BRCT) domain</fullName>
    </submittedName>
</protein>
<dbReference type="SUPFAM" id="SSF52113">
    <property type="entry name" value="BRCT domain"/>
    <property type="match status" value="1"/>
</dbReference>
<keyword evidence="3" id="KW-1185">Reference proteome</keyword>